<dbReference type="EnsemblMetazoa" id="GPPI016816-RA">
    <property type="protein sequence ID" value="GPPI016816-PA"/>
    <property type="gene ID" value="GPPI016816"/>
</dbReference>
<evidence type="ECO:0000313" key="2">
    <source>
        <dbReference type="Proteomes" id="UP000092460"/>
    </source>
</evidence>
<organism evidence="1 2">
    <name type="scientific">Glossina palpalis gambiensis</name>
    <dbReference type="NCBI Taxonomy" id="67801"/>
    <lineage>
        <taxon>Eukaryota</taxon>
        <taxon>Metazoa</taxon>
        <taxon>Ecdysozoa</taxon>
        <taxon>Arthropoda</taxon>
        <taxon>Hexapoda</taxon>
        <taxon>Insecta</taxon>
        <taxon>Pterygota</taxon>
        <taxon>Neoptera</taxon>
        <taxon>Endopterygota</taxon>
        <taxon>Diptera</taxon>
        <taxon>Brachycera</taxon>
        <taxon>Muscomorpha</taxon>
        <taxon>Hippoboscoidea</taxon>
        <taxon>Glossinidae</taxon>
        <taxon>Glossina</taxon>
    </lineage>
</organism>
<dbReference type="Proteomes" id="UP000092460">
    <property type="component" value="Unassembled WGS sequence"/>
</dbReference>
<dbReference type="VEuPathDB" id="VectorBase:GPPI016816"/>
<dbReference type="AlphaFoldDB" id="A0A1B0B2I1"/>
<reference evidence="1" key="2">
    <citation type="submission" date="2020-05" db="UniProtKB">
        <authorList>
            <consortium name="EnsemblMetazoa"/>
        </authorList>
    </citation>
    <scope>IDENTIFICATION</scope>
    <source>
        <strain evidence="1">IAEA</strain>
    </source>
</reference>
<dbReference type="EMBL" id="JXJN01007662">
    <property type="status" value="NOT_ANNOTATED_CDS"/>
    <property type="molecule type" value="Genomic_DNA"/>
</dbReference>
<protein>
    <submittedName>
        <fullName evidence="1">Uncharacterized protein</fullName>
    </submittedName>
</protein>
<dbReference type="EMBL" id="JXJN01007661">
    <property type="status" value="NOT_ANNOTATED_CDS"/>
    <property type="molecule type" value="Genomic_DNA"/>
</dbReference>
<accession>A0A1B0B2I1</accession>
<sequence>MAPFLQYILLAWIFKYTGYEKQFRYNLLMKLTLDVRETNIAVINIVLEQQETHMVITEMSDFPVNISKLSLHRLVREIFIEESELHFGSFTYKR</sequence>
<name>A0A1B0B2I1_9MUSC</name>
<reference evidence="2" key="1">
    <citation type="submission" date="2015-01" db="EMBL/GenBank/DDBJ databases">
        <authorList>
            <person name="Aksoy S."/>
            <person name="Warren W."/>
            <person name="Wilson R.K."/>
        </authorList>
    </citation>
    <scope>NUCLEOTIDE SEQUENCE [LARGE SCALE GENOMIC DNA]</scope>
    <source>
        <strain evidence="2">IAEA</strain>
    </source>
</reference>
<keyword evidence="2" id="KW-1185">Reference proteome</keyword>
<evidence type="ECO:0000313" key="1">
    <source>
        <dbReference type="EnsemblMetazoa" id="GPPI016816-PA"/>
    </source>
</evidence>
<proteinExistence type="predicted"/>